<feature type="compositionally biased region" description="Polar residues" evidence="1">
    <location>
        <begin position="1057"/>
        <end position="1074"/>
    </location>
</feature>
<dbReference type="SUPFAM" id="SSF46689">
    <property type="entry name" value="Homeodomain-like"/>
    <property type="match status" value="1"/>
</dbReference>
<dbReference type="STRING" id="13333.W1PPT9"/>
<sequence>MVVYYTSFLKLNLAVTQLATLAQLKPESVTHREDSETFSWFDAAPDFGAREIAVDEDEGETEEHCLPSSFDGSKSSKTALQKKKGLPKFARSGDARVLNMLSYGLCSESKYENQPLLAGKRASSSLNVGSIPTKRIRTAASRQRILGPFGMGTTGGAHAANKTDASSGDTSSFQDEHSALHGGSHTRRTIEVDSTVDCRKQLPVDCSEVSTKSKKKKKIRHMGFRNSMTLTDSGGLGSEYESRWLIDSIGQHQQRDHSKKMTESHLYEANVNSGVLGAAKKSKLAQQSQDTSPETTTPATASMPSPVASQMSNMSNPNKLIRMIASQDRSRKPKTLKLPPGQPGSGAPWSTFEDQALVVLVHDMGPNWELVSNAINTTLQFKCVFRKPKECKERHKNLMDRNSGDGADSGEDSGSSEPYPSTLPGIPKGSARQLFQRLQGPMEEDILKAHFKKIILIGRHSCRGQIDNQEHKQSTPVHHSHAFALSLLLPNGGCLTPLDLSDTTIPSPEPLPHAYQGSHSSGLANLQGAVGHVQSTSASASILQVSGGAVLGNGLPSPPGAFNTPTREVQRYPLMRPTTSITLDEQQRMQQYNQLVSSRNILQPNLAAPNGLQDCGGVRMSPPGGGNNMGIICGLNQLMPPMQRPGGYQGMNSPPAVISGPSSMLSASGMPNPINVHLGQGSSISRPREALHILRASQTPEDRRQMIIQELQLQGNVSFNNMSAPFSNQMVSPSPSPPPLPPPPAQAQTFPLQQHNQQPSSLGVSNHHSHQVQQPQVPSNQSQSQAYMLRLAKERQQQQRLQQQFTSGSPLSMAPHPHLQHPQHVILQQQQAPQPPHQPLLASSSSPTPSISNPISSQQKHQLVAVPPGGHQVVGPNQMLKHHHRQRQQQLQQHRQHQQQQQRQQAKQQQQLMKGPSLGGGGRGGGNIMKLAAIDTTTSHHLNGLSAAGSHQVAADKGELSVIHNNNMMQNQQHLFTAGGSGPNSGKHSMMHHVHTNGGGGKVVGPPPPAAAGAIPPAASSSSSSSTTATTTTHPHHQQKQQQFSSNRLSSAASSAYTPSKQQQLNPDGTNTTPKSHHPGTARVQIPVSSNHNNSSCFSMPPSTSQQQNNSPVVTMTQQQLVAPTCSPPLTSPATVGPLQQRQSQQPPPPPPVPLQRRLQQQQNRQAASSDAPHIMQSSPLDHHHHHQHQLTQAINNTAFQNTPTVSTTTDAVNVSSTAQWKSSIEPSPPYAAAAPQLPTHQLAAAAAMATSPQPPTSAADAVFPLPPASEGLLARQYSGGGQWQQPQNQQQPQQQRGGAQSPISSNTTTTSLYVGPPTSRS</sequence>
<dbReference type="OMA" id="IELVTHY"/>
<organism evidence="3 4">
    <name type="scientific">Amborella trichopoda</name>
    <dbReference type="NCBI Taxonomy" id="13333"/>
    <lineage>
        <taxon>Eukaryota</taxon>
        <taxon>Viridiplantae</taxon>
        <taxon>Streptophyta</taxon>
        <taxon>Embryophyta</taxon>
        <taxon>Tracheophyta</taxon>
        <taxon>Spermatophyta</taxon>
        <taxon>Magnoliopsida</taxon>
        <taxon>Amborellales</taxon>
        <taxon>Amborellaceae</taxon>
        <taxon>Amborella</taxon>
    </lineage>
</organism>
<dbReference type="GO" id="GO:0035267">
    <property type="term" value="C:NuA4 histone acetyltransferase complex"/>
    <property type="evidence" value="ECO:0007669"/>
    <property type="project" value="InterPro"/>
</dbReference>
<feature type="region of interest" description="Disordered" evidence="1">
    <location>
        <begin position="724"/>
        <end position="926"/>
    </location>
</feature>
<dbReference type="eggNOG" id="ENOG502QSR0">
    <property type="taxonomic scope" value="Eukaryota"/>
</dbReference>
<feature type="compositionally biased region" description="Polar residues" evidence="1">
    <location>
        <begin position="163"/>
        <end position="173"/>
    </location>
</feature>
<evidence type="ECO:0000259" key="2">
    <source>
        <dbReference type="PROSITE" id="PS50090"/>
    </source>
</evidence>
<dbReference type="Proteomes" id="UP000017836">
    <property type="component" value="Unassembled WGS sequence"/>
</dbReference>
<dbReference type="InterPro" id="IPR009057">
    <property type="entry name" value="Homeodomain-like_sf"/>
</dbReference>
<feature type="compositionally biased region" description="Low complexity" evidence="1">
    <location>
        <begin position="291"/>
        <end position="309"/>
    </location>
</feature>
<feature type="region of interest" description="Disordered" evidence="1">
    <location>
        <begin position="279"/>
        <end position="314"/>
    </location>
</feature>
<feature type="compositionally biased region" description="Polar residues" evidence="1">
    <location>
        <begin position="1302"/>
        <end position="1322"/>
    </location>
</feature>
<dbReference type="Gene3D" id="1.10.10.60">
    <property type="entry name" value="Homeodomain-like"/>
    <property type="match status" value="1"/>
</dbReference>
<accession>W1PPT9</accession>
<evidence type="ECO:0000256" key="1">
    <source>
        <dbReference type="SAM" id="MobiDB-lite"/>
    </source>
</evidence>
<feature type="compositionally biased region" description="Low complexity" evidence="1">
    <location>
        <begin position="771"/>
        <end position="785"/>
    </location>
</feature>
<feature type="compositionally biased region" description="Pro residues" evidence="1">
    <location>
        <begin position="734"/>
        <end position="745"/>
    </location>
</feature>
<feature type="compositionally biased region" description="Polar residues" evidence="1">
    <location>
        <begin position="746"/>
        <end position="763"/>
    </location>
</feature>
<feature type="region of interest" description="Disordered" evidence="1">
    <location>
        <begin position="329"/>
        <end position="349"/>
    </location>
</feature>
<feature type="compositionally biased region" description="Low complexity" evidence="1">
    <location>
        <begin position="1284"/>
        <end position="1301"/>
    </location>
</feature>
<feature type="compositionally biased region" description="Low complexity" evidence="1">
    <location>
        <begin position="1155"/>
        <end position="1166"/>
    </location>
</feature>
<evidence type="ECO:0000313" key="3">
    <source>
        <dbReference type="EMBL" id="ERN09819.1"/>
    </source>
</evidence>
<feature type="compositionally biased region" description="Low complexity" evidence="1">
    <location>
        <begin position="814"/>
        <end position="832"/>
    </location>
</feature>
<reference evidence="4" key="1">
    <citation type="journal article" date="2013" name="Science">
        <title>The Amborella genome and the evolution of flowering plants.</title>
        <authorList>
            <consortium name="Amborella Genome Project"/>
        </authorList>
    </citation>
    <scope>NUCLEOTIDE SEQUENCE [LARGE SCALE GENOMIC DNA]</scope>
</reference>
<dbReference type="EMBL" id="KI392980">
    <property type="protein sequence ID" value="ERN09819.1"/>
    <property type="molecule type" value="Genomic_DNA"/>
</dbReference>
<feature type="compositionally biased region" description="Gly residues" evidence="1">
    <location>
        <begin position="917"/>
        <end position="926"/>
    </location>
</feature>
<feature type="region of interest" description="Disordered" evidence="1">
    <location>
        <begin position="1245"/>
        <end position="1322"/>
    </location>
</feature>
<feature type="compositionally biased region" description="Polar residues" evidence="1">
    <location>
        <begin position="1087"/>
        <end position="1125"/>
    </location>
</feature>
<dbReference type="CDD" id="cd00167">
    <property type="entry name" value="SANT"/>
    <property type="match status" value="1"/>
</dbReference>
<feature type="region of interest" description="Disordered" evidence="1">
    <location>
        <begin position="974"/>
        <end position="1191"/>
    </location>
</feature>
<dbReference type="InterPro" id="IPR001005">
    <property type="entry name" value="SANT/Myb"/>
</dbReference>
<dbReference type="InterPro" id="IPR044798">
    <property type="entry name" value="EAF1A/B"/>
</dbReference>
<gene>
    <name evidence="3" type="ORF">AMTR_s00029p00248140</name>
</gene>
<feature type="region of interest" description="Disordered" evidence="1">
    <location>
        <begin position="395"/>
        <end position="428"/>
    </location>
</feature>
<dbReference type="PANTHER" id="PTHR46774:SF3">
    <property type="entry name" value="CHROMATIN MODIFICATION-RELATED PROTEIN EAF1 A-RELATED"/>
    <property type="match status" value="1"/>
</dbReference>
<feature type="compositionally biased region" description="Low complexity" evidence="1">
    <location>
        <begin position="888"/>
        <end position="911"/>
    </location>
</feature>
<dbReference type="HOGENOM" id="CLU_259798_0_0_1"/>
<feature type="region of interest" description="Disordered" evidence="1">
    <location>
        <begin position="152"/>
        <end position="186"/>
    </location>
</feature>
<proteinExistence type="predicted"/>
<feature type="compositionally biased region" description="Low complexity" evidence="1">
    <location>
        <begin position="1011"/>
        <end position="1033"/>
    </location>
</feature>
<keyword evidence="4" id="KW-1185">Reference proteome</keyword>
<dbReference type="PROSITE" id="PS50090">
    <property type="entry name" value="MYB_LIKE"/>
    <property type="match status" value="1"/>
</dbReference>
<feature type="compositionally biased region" description="Low complexity" evidence="1">
    <location>
        <begin position="1045"/>
        <end position="1056"/>
    </location>
</feature>
<evidence type="ECO:0000313" key="4">
    <source>
        <dbReference type="Proteomes" id="UP000017836"/>
    </source>
</evidence>
<dbReference type="Gramene" id="ERN09819">
    <property type="protein sequence ID" value="ERN09819"/>
    <property type="gene ID" value="AMTR_s00029p00248140"/>
</dbReference>
<dbReference type="Pfam" id="PF13921">
    <property type="entry name" value="Myb_DNA-bind_6"/>
    <property type="match status" value="1"/>
</dbReference>
<feature type="region of interest" description="Disordered" evidence="1">
    <location>
        <begin position="56"/>
        <end position="77"/>
    </location>
</feature>
<dbReference type="SMART" id="SM00717">
    <property type="entry name" value="SANT"/>
    <property type="match status" value="1"/>
</dbReference>
<name>W1PPT9_AMBTC</name>
<feature type="compositionally biased region" description="Low complexity" evidence="1">
    <location>
        <begin position="839"/>
        <end position="857"/>
    </location>
</feature>
<protein>
    <recommendedName>
        <fullName evidence="2">Myb-like domain-containing protein</fullName>
    </recommendedName>
</protein>
<feature type="compositionally biased region" description="Low complexity" evidence="1">
    <location>
        <begin position="1245"/>
        <end position="1262"/>
    </location>
</feature>
<feature type="domain" description="Myb-like" evidence="2">
    <location>
        <begin position="348"/>
        <end position="399"/>
    </location>
</feature>
<dbReference type="PANTHER" id="PTHR46774">
    <property type="entry name" value="CHROMATIN MODIFICATION-RELATED PROTEIN EAF1 A-RELATED"/>
    <property type="match status" value="1"/>
</dbReference>